<feature type="compositionally biased region" description="Polar residues" evidence="1">
    <location>
        <begin position="1"/>
        <end position="13"/>
    </location>
</feature>
<dbReference type="InterPro" id="IPR036249">
    <property type="entry name" value="Thioredoxin-like_sf"/>
</dbReference>
<feature type="compositionally biased region" description="Basic and acidic residues" evidence="1">
    <location>
        <begin position="274"/>
        <end position="288"/>
    </location>
</feature>
<sequence length="317" mass="34952">MTATDQPVAQQPSLAIDPPKTEPQPKDSMSLATPDSETAPACDFDPTADFKGDLPVSQDLPTQEDLDKCADLLVLDQNGESHSFKSIYSGEGQATRQMIIFVRHFFCGNCQEFLRTLSASITPEDLLALPTPTSLSIIGCGRPELIPMYTAATNCPFPIFADPTTKLYTYLGMARTLSLGAKRPDYIKTNIVSTTVHSIIQGVKSGRGAVQGGDIKQVGGEFMFEDGQPTWTHRMKNTRDHAEIEELSRVLGLKERKEGRRRSEGFKALARRSASWDRRPRFDREKRKSAPLTPSPGVLERSPVRDQTAIAEEPPTS</sequence>
<feature type="region of interest" description="Disordered" evidence="1">
    <location>
        <begin position="256"/>
        <end position="317"/>
    </location>
</feature>
<dbReference type="InterPro" id="IPR032801">
    <property type="entry name" value="PXL2A/B/C"/>
</dbReference>
<reference evidence="2" key="1">
    <citation type="journal article" date="2020" name="Stud. Mycol.">
        <title>101 Dothideomycetes genomes: a test case for predicting lifestyles and emergence of pathogens.</title>
        <authorList>
            <person name="Haridas S."/>
            <person name="Albert R."/>
            <person name="Binder M."/>
            <person name="Bloem J."/>
            <person name="Labutti K."/>
            <person name="Salamov A."/>
            <person name="Andreopoulos B."/>
            <person name="Baker S."/>
            <person name="Barry K."/>
            <person name="Bills G."/>
            <person name="Bluhm B."/>
            <person name="Cannon C."/>
            <person name="Castanera R."/>
            <person name="Culley D."/>
            <person name="Daum C."/>
            <person name="Ezra D."/>
            <person name="Gonzalez J."/>
            <person name="Henrissat B."/>
            <person name="Kuo A."/>
            <person name="Liang C."/>
            <person name="Lipzen A."/>
            <person name="Lutzoni F."/>
            <person name="Magnuson J."/>
            <person name="Mondo S."/>
            <person name="Nolan M."/>
            <person name="Ohm R."/>
            <person name="Pangilinan J."/>
            <person name="Park H.-J."/>
            <person name="Ramirez L."/>
            <person name="Alfaro M."/>
            <person name="Sun H."/>
            <person name="Tritt A."/>
            <person name="Yoshinaga Y."/>
            <person name="Zwiers L.-H."/>
            <person name="Turgeon B."/>
            <person name="Goodwin S."/>
            <person name="Spatafora J."/>
            <person name="Crous P."/>
            <person name="Grigoriev I."/>
        </authorList>
    </citation>
    <scope>NUCLEOTIDE SEQUENCE</scope>
    <source>
        <strain evidence="2">CBS 121167</strain>
    </source>
</reference>
<dbReference type="GeneID" id="54295745"/>
<dbReference type="FunFam" id="3.40.30.10:FF:000404">
    <property type="entry name" value="WGS project CABT00000000 data, contig 2.14"/>
    <property type="match status" value="1"/>
</dbReference>
<gene>
    <name evidence="2" type="ORF">K452DRAFT_252389</name>
</gene>
<dbReference type="AlphaFoldDB" id="A0A6A6B900"/>
<dbReference type="PANTHER" id="PTHR28630:SF3">
    <property type="entry name" value="PEROXIREDOXIN-LIKE 2C"/>
    <property type="match status" value="1"/>
</dbReference>
<dbReference type="Pfam" id="PF13911">
    <property type="entry name" value="AhpC-TSA_2"/>
    <property type="match status" value="1"/>
</dbReference>
<protein>
    <submittedName>
        <fullName evidence="2">Uncharacterized protein</fullName>
    </submittedName>
</protein>
<dbReference type="EMBL" id="ML995489">
    <property type="protein sequence ID" value="KAF2140620.1"/>
    <property type="molecule type" value="Genomic_DNA"/>
</dbReference>
<evidence type="ECO:0000313" key="3">
    <source>
        <dbReference type="Proteomes" id="UP000799438"/>
    </source>
</evidence>
<evidence type="ECO:0000313" key="2">
    <source>
        <dbReference type="EMBL" id="KAF2140620.1"/>
    </source>
</evidence>
<keyword evidence="3" id="KW-1185">Reference proteome</keyword>
<dbReference type="PANTHER" id="PTHR28630">
    <property type="match status" value="1"/>
</dbReference>
<proteinExistence type="predicted"/>
<accession>A0A6A6B900</accession>
<name>A0A6A6B900_9PEZI</name>
<dbReference type="OrthoDB" id="40334at2759"/>
<dbReference type="RefSeq" id="XP_033396333.1">
    <property type="nucleotide sequence ID" value="XM_033538249.1"/>
</dbReference>
<feature type="compositionally biased region" description="Basic and acidic residues" evidence="1">
    <location>
        <begin position="256"/>
        <end position="265"/>
    </location>
</feature>
<dbReference type="CDD" id="cd02970">
    <property type="entry name" value="PRX_like2"/>
    <property type="match status" value="1"/>
</dbReference>
<dbReference type="Proteomes" id="UP000799438">
    <property type="component" value="Unassembled WGS sequence"/>
</dbReference>
<evidence type="ECO:0000256" key="1">
    <source>
        <dbReference type="SAM" id="MobiDB-lite"/>
    </source>
</evidence>
<feature type="region of interest" description="Disordered" evidence="1">
    <location>
        <begin position="1"/>
        <end position="61"/>
    </location>
</feature>
<organism evidence="2 3">
    <name type="scientific">Aplosporella prunicola CBS 121167</name>
    <dbReference type="NCBI Taxonomy" id="1176127"/>
    <lineage>
        <taxon>Eukaryota</taxon>
        <taxon>Fungi</taxon>
        <taxon>Dikarya</taxon>
        <taxon>Ascomycota</taxon>
        <taxon>Pezizomycotina</taxon>
        <taxon>Dothideomycetes</taxon>
        <taxon>Dothideomycetes incertae sedis</taxon>
        <taxon>Botryosphaeriales</taxon>
        <taxon>Aplosporellaceae</taxon>
        <taxon>Aplosporella</taxon>
    </lineage>
</organism>
<dbReference type="SUPFAM" id="SSF52833">
    <property type="entry name" value="Thioredoxin-like"/>
    <property type="match status" value="1"/>
</dbReference>